<organism evidence="2 3">
    <name type="scientific">Cannabis sativa</name>
    <name type="common">Hemp</name>
    <name type="synonym">Marijuana</name>
    <dbReference type="NCBI Taxonomy" id="3483"/>
    <lineage>
        <taxon>Eukaryota</taxon>
        <taxon>Viridiplantae</taxon>
        <taxon>Streptophyta</taxon>
        <taxon>Embryophyta</taxon>
        <taxon>Tracheophyta</taxon>
        <taxon>Spermatophyta</taxon>
        <taxon>Magnoliopsida</taxon>
        <taxon>eudicotyledons</taxon>
        <taxon>Gunneridae</taxon>
        <taxon>Pentapetalae</taxon>
        <taxon>rosids</taxon>
        <taxon>fabids</taxon>
        <taxon>Rosales</taxon>
        <taxon>Cannabaceae</taxon>
        <taxon>Cannabis</taxon>
    </lineage>
</organism>
<name>A0A7J6EBW2_CANSA</name>
<gene>
    <name evidence="2" type="ORF">G4B88_004938</name>
</gene>
<reference evidence="2 3" key="1">
    <citation type="journal article" date="2020" name="bioRxiv">
        <title>Sequence and annotation of 42 cannabis genomes reveals extensive copy number variation in cannabinoid synthesis and pathogen resistance genes.</title>
        <authorList>
            <person name="Mckernan K.J."/>
            <person name="Helbert Y."/>
            <person name="Kane L.T."/>
            <person name="Ebling H."/>
            <person name="Zhang L."/>
            <person name="Liu B."/>
            <person name="Eaton Z."/>
            <person name="Mclaughlin S."/>
            <person name="Kingan S."/>
            <person name="Baybayan P."/>
            <person name="Concepcion G."/>
            <person name="Jordan M."/>
            <person name="Riva A."/>
            <person name="Barbazuk W."/>
            <person name="Harkins T."/>
        </authorList>
    </citation>
    <scope>NUCLEOTIDE SEQUENCE [LARGE SCALE GENOMIC DNA]</scope>
    <source>
        <strain evidence="3">cv. Jamaican Lion 4</strain>
        <tissue evidence="2">Leaf</tissue>
    </source>
</reference>
<dbReference type="Proteomes" id="UP000583929">
    <property type="component" value="Unassembled WGS sequence"/>
</dbReference>
<feature type="domain" description="Reverse transcriptase zinc-binding" evidence="1">
    <location>
        <begin position="35"/>
        <end position="106"/>
    </location>
</feature>
<keyword evidence="3" id="KW-1185">Reference proteome</keyword>
<accession>A0A7J6EBW2</accession>
<dbReference type="Pfam" id="PF13966">
    <property type="entry name" value="zf-RVT"/>
    <property type="match status" value="1"/>
</dbReference>
<protein>
    <recommendedName>
        <fullName evidence="1">Reverse transcriptase zinc-binding domain-containing protein</fullName>
    </recommendedName>
</protein>
<evidence type="ECO:0000313" key="2">
    <source>
        <dbReference type="EMBL" id="KAF4355280.1"/>
    </source>
</evidence>
<sequence length="205" mass="22936">MAMLNICFPLINGGAQSGYAVALDVAGERFGSSSCTQSHWWNGMWNLKVPQKVKIFLWRMYHRALPTNSQLIRRKVLVQPICHRCGEESETPEHALVFCSSLLPLWTKLRVWHYLYCGRVGSLAELLVYLFDVLSKDEFELVSMVWWWVWYDQNSVLFGKKQSCLCGVVELAREALVEFQGASVGVNGGGAVVRGGPAGLGVPGR</sequence>
<dbReference type="AlphaFoldDB" id="A0A7J6EBW2"/>
<dbReference type="InterPro" id="IPR026960">
    <property type="entry name" value="RVT-Znf"/>
</dbReference>
<dbReference type="EMBL" id="JAATIQ010000455">
    <property type="protein sequence ID" value="KAF4355280.1"/>
    <property type="molecule type" value="Genomic_DNA"/>
</dbReference>
<proteinExistence type="predicted"/>
<evidence type="ECO:0000259" key="1">
    <source>
        <dbReference type="Pfam" id="PF13966"/>
    </source>
</evidence>
<comment type="caution">
    <text evidence="2">The sequence shown here is derived from an EMBL/GenBank/DDBJ whole genome shotgun (WGS) entry which is preliminary data.</text>
</comment>
<evidence type="ECO:0000313" key="3">
    <source>
        <dbReference type="Proteomes" id="UP000583929"/>
    </source>
</evidence>